<dbReference type="CDD" id="cd03495">
    <property type="entry name" value="SQR_TypeC_SdhD_like"/>
    <property type="match status" value="1"/>
</dbReference>
<evidence type="ECO:0000256" key="16">
    <source>
        <dbReference type="SAM" id="Phobius"/>
    </source>
</evidence>
<evidence type="ECO:0000256" key="12">
    <source>
        <dbReference type="ARBA" id="ARBA00022982"/>
    </source>
</evidence>
<keyword evidence="13 16" id="KW-1133">Transmembrane helix</keyword>
<dbReference type="Proteomes" id="UP000078543">
    <property type="component" value="Unassembled WGS sequence"/>
</dbReference>
<evidence type="ECO:0000313" key="17">
    <source>
        <dbReference type="EMBL" id="OAN65529.1"/>
    </source>
</evidence>
<keyword evidence="8" id="KW-0816">Tricarboxylic acid cycle</keyword>
<dbReference type="NCBIfam" id="TIGR02968">
    <property type="entry name" value="succ_dehyd_anc"/>
    <property type="match status" value="1"/>
</dbReference>
<dbReference type="InterPro" id="IPR000701">
    <property type="entry name" value="SuccDH_FuR_B_TM-su"/>
</dbReference>
<evidence type="ECO:0000256" key="4">
    <source>
        <dbReference type="ARBA" id="ARBA00005163"/>
    </source>
</evidence>
<comment type="subunit">
    <text evidence="5">Part of an enzyme complex containing four subunits: a flavoprotein, an iron-sulfur protein, plus two membrane-anchoring proteins, SdhC and SdhD.</text>
</comment>
<evidence type="ECO:0000256" key="3">
    <source>
        <dbReference type="ARBA" id="ARBA00004141"/>
    </source>
</evidence>
<evidence type="ECO:0000256" key="15">
    <source>
        <dbReference type="ARBA" id="ARBA00023136"/>
    </source>
</evidence>
<dbReference type="UniPathway" id="UPA00223"/>
<feature type="transmembrane region" description="Helical" evidence="16">
    <location>
        <begin position="21"/>
        <end position="42"/>
    </location>
</feature>
<comment type="pathway">
    <text evidence="4">Carbohydrate metabolism; tricarboxylic acid cycle.</text>
</comment>
<evidence type="ECO:0000256" key="9">
    <source>
        <dbReference type="ARBA" id="ARBA00022617"/>
    </source>
</evidence>
<comment type="cofactor">
    <cofactor evidence="1">
        <name>heme</name>
        <dbReference type="ChEBI" id="CHEBI:30413"/>
    </cofactor>
</comment>
<keyword evidence="7" id="KW-0813">Transport</keyword>
<keyword evidence="18" id="KW-1185">Reference proteome</keyword>
<evidence type="ECO:0000256" key="11">
    <source>
        <dbReference type="ARBA" id="ARBA00022723"/>
    </source>
</evidence>
<dbReference type="GO" id="GO:0006099">
    <property type="term" value="P:tricarboxylic acid cycle"/>
    <property type="evidence" value="ECO:0007669"/>
    <property type="project" value="UniProtKB-UniPathway"/>
</dbReference>
<gene>
    <name evidence="17" type="ORF">A6A05_05835</name>
</gene>
<keyword evidence="10 16" id="KW-0812">Transmembrane</keyword>
<keyword evidence="14" id="KW-0408">Iron</keyword>
<keyword evidence="11" id="KW-0479">Metal-binding</keyword>
<comment type="function">
    <text evidence="2">Membrane-anchoring subunit of succinate dehydrogenase (SDH).</text>
</comment>
<feature type="transmembrane region" description="Helical" evidence="16">
    <location>
        <begin position="62"/>
        <end position="86"/>
    </location>
</feature>
<evidence type="ECO:0000256" key="2">
    <source>
        <dbReference type="ARBA" id="ARBA00004050"/>
    </source>
</evidence>
<evidence type="ECO:0000256" key="5">
    <source>
        <dbReference type="ARBA" id="ARBA00011558"/>
    </source>
</evidence>
<dbReference type="Gene3D" id="1.20.1300.10">
    <property type="entry name" value="Fumarate reductase/succinate dehydrogenase, transmembrane subunit"/>
    <property type="match status" value="1"/>
</dbReference>
<accession>A0A178MZZ4</accession>
<keyword evidence="12" id="KW-0249">Electron transport</keyword>
<sequence>MTLRSPIGRARGLGSAKNGLAHHWGIIVTSVGLIPLSLWFVVSVKGLAGMDYAAFKAWMGQGSHASLMIVTLLLTVYHAVLGLTMVIEDYVACEAKKVVGLIATKLIGAILAVGMTVSILKVAVGG</sequence>
<dbReference type="GO" id="GO:0046872">
    <property type="term" value="F:metal ion binding"/>
    <property type="evidence" value="ECO:0007669"/>
    <property type="project" value="UniProtKB-KW"/>
</dbReference>
<dbReference type="RefSeq" id="WP_068496784.1">
    <property type="nucleotide sequence ID" value="NZ_LWQU01000022.1"/>
</dbReference>
<dbReference type="GO" id="GO:0020037">
    <property type="term" value="F:heme binding"/>
    <property type="evidence" value="ECO:0007669"/>
    <property type="project" value="InterPro"/>
</dbReference>
<proteinExistence type="predicted"/>
<dbReference type="Pfam" id="PF01127">
    <property type="entry name" value="Sdh_cyt"/>
    <property type="match status" value="1"/>
</dbReference>
<dbReference type="GO" id="GO:0016020">
    <property type="term" value="C:membrane"/>
    <property type="evidence" value="ECO:0007669"/>
    <property type="project" value="UniProtKB-SubCell"/>
</dbReference>
<dbReference type="STRING" id="1437059.A6A05_05835"/>
<dbReference type="OrthoDB" id="9809280at2"/>
<dbReference type="AlphaFoldDB" id="A0A178MZZ4"/>
<comment type="subcellular location">
    <subcellularLocation>
        <location evidence="3">Membrane</location>
        <topology evidence="3">Multi-pass membrane protein</topology>
    </subcellularLocation>
</comment>
<evidence type="ECO:0000256" key="14">
    <source>
        <dbReference type="ARBA" id="ARBA00023004"/>
    </source>
</evidence>
<name>A0A178MZZ4_9PROT</name>
<evidence type="ECO:0000256" key="8">
    <source>
        <dbReference type="ARBA" id="ARBA00022532"/>
    </source>
</evidence>
<reference evidence="17 18" key="1">
    <citation type="submission" date="2016-04" db="EMBL/GenBank/DDBJ databases">
        <title>Draft genome sequence of freshwater magnetotactic bacteria Magnetospirillum marisnigri SP-1 and Magnetospirillum moscoviense BB-1.</title>
        <authorList>
            <person name="Koziaeva V."/>
            <person name="Dziuba M.V."/>
            <person name="Ivanov T.M."/>
            <person name="Kuznetsov B."/>
            <person name="Grouzdev D.S."/>
        </authorList>
    </citation>
    <scope>NUCLEOTIDE SEQUENCE [LARGE SCALE GENOMIC DNA]</scope>
    <source>
        <strain evidence="17 18">BB-1</strain>
    </source>
</reference>
<organism evidence="17 18">
    <name type="scientific">Magnetospirillum moscoviense</name>
    <dbReference type="NCBI Taxonomy" id="1437059"/>
    <lineage>
        <taxon>Bacteria</taxon>
        <taxon>Pseudomonadati</taxon>
        <taxon>Pseudomonadota</taxon>
        <taxon>Alphaproteobacteria</taxon>
        <taxon>Rhodospirillales</taxon>
        <taxon>Rhodospirillaceae</taxon>
        <taxon>Magnetospirillum</taxon>
    </lineage>
</organism>
<evidence type="ECO:0000256" key="7">
    <source>
        <dbReference type="ARBA" id="ARBA00022448"/>
    </source>
</evidence>
<dbReference type="SUPFAM" id="SSF81343">
    <property type="entry name" value="Fumarate reductase respiratory complex transmembrane subunits"/>
    <property type="match status" value="1"/>
</dbReference>
<comment type="caution">
    <text evidence="17">The sequence shown here is derived from an EMBL/GenBank/DDBJ whole genome shotgun (WGS) entry which is preliminary data.</text>
</comment>
<keyword evidence="15 16" id="KW-0472">Membrane</keyword>
<dbReference type="EMBL" id="LWQU01000022">
    <property type="protein sequence ID" value="OAN65529.1"/>
    <property type="molecule type" value="Genomic_DNA"/>
</dbReference>
<feature type="transmembrane region" description="Helical" evidence="16">
    <location>
        <begin position="98"/>
        <end position="120"/>
    </location>
</feature>
<evidence type="ECO:0000313" key="18">
    <source>
        <dbReference type="Proteomes" id="UP000078543"/>
    </source>
</evidence>
<protein>
    <recommendedName>
        <fullName evidence="6">Succinate dehydrogenase hydrophobic membrane anchor subunit</fullName>
    </recommendedName>
</protein>
<dbReference type="InterPro" id="IPR014312">
    <property type="entry name" value="Succ_DH_anchor"/>
</dbReference>
<keyword evidence="9" id="KW-0349">Heme</keyword>
<evidence type="ECO:0000256" key="13">
    <source>
        <dbReference type="ARBA" id="ARBA00022989"/>
    </source>
</evidence>
<evidence type="ECO:0000256" key="6">
    <source>
        <dbReference type="ARBA" id="ARBA00019425"/>
    </source>
</evidence>
<evidence type="ECO:0000256" key="1">
    <source>
        <dbReference type="ARBA" id="ARBA00001971"/>
    </source>
</evidence>
<dbReference type="InterPro" id="IPR034804">
    <property type="entry name" value="SQR/QFR_C/D"/>
</dbReference>
<evidence type="ECO:0000256" key="10">
    <source>
        <dbReference type="ARBA" id="ARBA00022692"/>
    </source>
</evidence>